<dbReference type="RefSeq" id="WP_116882957.1">
    <property type="nucleotide sequence ID" value="NZ_CABMMC010000051.1"/>
</dbReference>
<dbReference type="SUPFAM" id="SSF89550">
    <property type="entry name" value="PHP domain-like"/>
    <property type="match status" value="1"/>
</dbReference>
<dbReference type="InterPro" id="IPR003141">
    <property type="entry name" value="Pol/His_phosphatase_N"/>
</dbReference>
<dbReference type="Gene3D" id="2.60.40.1190">
    <property type="match status" value="1"/>
</dbReference>
<dbReference type="AlphaFoldDB" id="A0A2U1B8H5"/>
<dbReference type="GO" id="GO:0035312">
    <property type="term" value="F:5'-3' DNA exonuclease activity"/>
    <property type="evidence" value="ECO:0007669"/>
    <property type="project" value="TreeGrafter"/>
</dbReference>
<protein>
    <submittedName>
        <fullName evidence="3">Carbohydrate binding protein with CBM9 domain</fullName>
    </submittedName>
</protein>
<dbReference type="CDD" id="cd00241">
    <property type="entry name" value="DOMON_like"/>
    <property type="match status" value="1"/>
</dbReference>
<comment type="caution">
    <text evidence="3">The sequence shown here is derived from an EMBL/GenBank/DDBJ whole genome shotgun (WGS) entry which is preliminary data.</text>
</comment>
<keyword evidence="4" id="KW-1185">Reference proteome</keyword>
<feature type="compositionally biased region" description="Pro residues" evidence="1">
    <location>
        <begin position="920"/>
        <end position="930"/>
    </location>
</feature>
<evidence type="ECO:0000256" key="1">
    <source>
        <dbReference type="SAM" id="MobiDB-lite"/>
    </source>
</evidence>
<evidence type="ECO:0000259" key="2">
    <source>
        <dbReference type="SMART" id="SM00481"/>
    </source>
</evidence>
<dbReference type="GO" id="GO:0004534">
    <property type="term" value="F:5'-3' RNA exonuclease activity"/>
    <property type="evidence" value="ECO:0007669"/>
    <property type="project" value="TreeGrafter"/>
</dbReference>
<dbReference type="Gene3D" id="3.20.20.140">
    <property type="entry name" value="Metal-dependent hydrolases"/>
    <property type="match status" value="1"/>
</dbReference>
<feature type="domain" description="Polymerase/histidinol phosphatase N-terminal" evidence="2">
    <location>
        <begin position="674"/>
        <end position="741"/>
    </location>
</feature>
<organism evidence="3 4">
    <name type="scientific">Victivallis vadensis</name>
    <dbReference type="NCBI Taxonomy" id="172901"/>
    <lineage>
        <taxon>Bacteria</taxon>
        <taxon>Pseudomonadati</taxon>
        <taxon>Lentisphaerota</taxon>
        <taxon>Lentisphaeria</taxon>
        <taxon>Victivallales</taxon>
        <taxon>Victivallaceae</taxon>
        <taxon>Victivallis</taxon>
    </lineage>
</organism>
<dbReference type="Proteomes" id="UP000245959">
    <property type="component" value="Unassembled WGS sequence"/>
</dbReference>
<evidence type="ECO:0000313" key="3">
    <source>
        <dbReference type="EMBL" id="PVY44966.1"/>
    </source>
</evidence>
<dbReference type="GO" id="GO:0030246">
    <property type="term" value="F:carbohydrate binding"/>
    <property type="evidence" value="ECO:0007669"/>
    <property type="project" value="InterPro"/>
</dbReference>
<reference evidence="3 4" key="1">
    <citation type="submission" date="2018-04" db="EMBL/GenBank/DDBJ databases">
        <title>Genomic Encyclopedia of Type Strains, Phase IV (KMG-IV): sequencing the most valuable type-strain genomes for metagenomic binning, comparative biology and taxonomic classification.</title>
        <authorList>
            <person name="Goeker M."/>
        </authorList>
    </citation>
    <scope>NUCLEOTIDE SEQUENCE [LARGE SCALE GENOMIC DNA]</scope>
    <source>
        <strain evidence="3 4">DSM 14823</strain>
    </source>
</reference>
<dbReference type="SUPFAM" id="SSF49344">
    <property type="entry name" value="CBD9-like"/>
    <property type="match status" value="1"/>
</dbReference>
<evidence type="ECO:0000313" key="4">
    <source>
        <dbReference type="Proteomes" id="UP000245959"/>
    </source>
</evidence>
<dbReference type="Pfam" id="PF06452">
    <property type="entry name" value="CBM9_1"/>
    <property type="match status" value="1"/>
</dbReference>
<dbReference type="GO" id="GO:0004553">
    <property type="term" value="F:hydrolase activity, hydrolyzing O-glycosyl compounds"/>
    <property type="evidence" value="ECO:0007669"/>
    <property type="project" value="InterPro"/>
</dbReference>
<dbReference type="GO" id="GO:0016052">
    <property type="term" value="P:carbohydrate catabolic process"/>
    <property type="evidence" value="ECO:0007669"/>
    <property type="project" value="InterPro"/>
</dbReference>
<dbReference type="PANTHER" id="PTHR42924:SF3">
    <property type="entry name" value="POLYMERASE_HISTIDINOL PHOSPHATASE N-TERMINAL DOMAIN-CONTAINING PROTEIN"/>
    <property type="match status" value="1"/>
</dbReference>
<dbReference type="InterPro" id="IPR016195">
    <property type="entry name" value="Pol/histidinol_Pase-like"/>
</dbReference>
<feature type="region of interest" description="Disordered" evidence="1">
    <location>
        <begin position="916"/>
        <end position="944"/>
    </location>
</feature>
<dbReference type="SMART" id="SM00481">
    <property type="entry name" value="POLIIIAc"/>
    <property type="match status" value="1"/>
</dbReference>
<dbReference type="Pfam" id="PF02811">
    <property type="entry name" value="PHP"/>
    <property type="match status" value="1"/>
</dbReference>
<dbReference type="InterPro" id="IPR010502">
    <property type="entry name" value="Carb-bd_dom_fam9"/>
</dbReference>
<dbReference type="EMBL" id="QEKH01000004">
    <property type="protein sequence ID" value="PVY44966.1"/>
    <property type="molecule type" value="Genomic_DNA"/>
</dbReference>
<dbReference type="PANTHER" id="PTHR42924">
    <property type="entry name" value="EXONUCLEASE"/>
    <property type="match status" value="1"/>
</dbReference>
<gene>
    <name evidence="3" type="ORF">C8D82_104111</name>
</gene>
<dbReference type="InterPro" id="IPR004013">
    <property type="entry name" value="PHP_dom"/>
</dbReference>
<name>A0A2U1B8H5_9BACT</name>
<dbReference type="GeneID" id="78294281"/>
<sequence length="944" mass="104411">MKGWMNALLFSAALTLAADNSERGKNMERPPAAVTCLQVPDDYTERLQPPENAQTLVFERPEQFTRAEQWRGREDFSARVTFGWNRDGLCFFFDVTDSDVVNDKEKNVDLWMQDSVELFIAAPEGRKFGNGTLAFERFQLILSPPDAAGKLRSFTLYDSAYGPDIPYRASGERTGGGYRIRLLIPYRAFGDYDLANEGLFRMQFNCNDYDRRDGKALPPRKVSIGRAVQPSASAADYPLFRLCRSDADNPERSLAAVWSPEVPRLAQQETLTIAPELPEFLERAELSVQDLSGRELRREMIPPGTETVTLAELSGLGSVGLRFVFTGYVGGKPYGTVVRNAAQIAGLLRKVGAVRWAELTPWRAAGYLKLVSGIEFLRLAATPGSMNGGRVAEAIAECEARLALLEDRPLPADIPAKYRYLELTRGFEAQLNVAYSRGGRPNERIFSAVSMPWGNIPCVNAELYCCDSVADAERLVGEMTAYCTPFAAPEVAGADAVYAGRGHLLGDGLRSDMETGRLLSLYASSRPRHVFRLTPEEAFRHPADAVVVMPDAPEPMRKRLLDFASERGLPVIPFAEKDRFGHCLIAGTPDYPEIAWFWHSRNGLPNDFLIVRRGADVIRCGYGNRELGKSFAEFILAGKPLTRRAAERFARLRAAAMPAPRPEDAEAARELRTGDVHTHTIFSDGQSTPAGLLAEAPAAGFDFLVISDHDEVAGALRLMENMRRNGCGLWLFAGQEITMTPRYHLNVYPIPRRLDERFSWKSIREQADGFGAVVQLNHPMTYGTGFSELWYGDISLAGLDAVERRVEYLEKWRKSGRGKVPAVTGSTDTHQGIFGYYNCTVAHAPEFSGKALAEAVRAGRSAMIDPLMPEPAYGDPAVCRQVAAALLDPETPERFGKRLAEALKGFDAAGLIRASETAPAPYPAAPPRPPESFELEERESMKLR</sequence>
<dbReference type="InterPro" id="IPR052018">
    <property type="entry name" value="PHP_domain"/>
</dbReference>
<proteinExistence type="predicted"/>
<dbReference type="OrthoDB" id="9804333at2"/>
<accession>A0A2U1B8H5</accession>